<dbReference type="GO" id="GO:0005506">
    <property type="term" value="F:iron ion binding"/>
    <property type="evidence" value="ECO:0007669"/>
    <property type="project" value="InterPro"/>
</dbReference>
<evidence type="ECO:0000256" key="5">
    <source>
        <dbReference type="ARBA" id="ARBA00022723"/>
    </source>
</evidence>
<evidence type="ECO:0000256" key="3">
    <source>
        <dbReference type="ARBA" id="ARBA00009712"/>
    </source>
</evidence>
<dbReference type="InterPro" id="IPR036951">
    <property type="entry name" value="ArAA_hydroxylase_sf"/>
</dbReference>
<keyword evidence="7 11" id="KW-0408">Iron</keyword>
<evidence type="ECO:0000256" key="4">
    <source>
        <dbReference type="ARBA" id="ARBA00011995"/>
    </source>
</evidence>
<dbReference type="PANTHER" id="PTHR11473:SF24">
    <property type="entry name" value="PHENYLALANINE-4-HYDROXYLASE"/>
    <property type="match status" value="1"/>
</dbReference>
<dbReference type="NCBIfam" id="TIGR01267">
    <property type="entry name" value="Phe4hydrox_mono"/>
    <property type="match status" value="1"/>
</dbReference>
<comment type="cofactor">
    <cofactor evidence="1 11">
        <name>Fe(2+)</name>
        <dbReference type="ChEBI" id="CHEBI:29033"/>
    </cofactor>
</comment>
<dbReference type="SUPFAM" id="SSF56534">
    <property type="entry name" value="Aromatic aminoacid monoxygenases, catalytic and oligomerization domains"/>
    <property type="match status" value="1"/>
</dbReference>
<organism evidence="13 14">
    <name type="scientific">Dyadobacter fermentans (strain ATCC 700827 / DSM 18053 / CIP 107007 / KCTC 52180 / NS114)</name>
    <dbReference type="NCBI Taxonomy" id="471854"/>
    <lineage>
        <taxon>Bacteria</taxon>
        <taxon>Pseudomonadati</taxon>
        <taxon>Bacteroidota</taxon>
        <taxon>Cytophagia</taxon>
        <taxon>Cytophagales</taxon>
        <taxon>Spirosomataceae</taxon>
        <taxon>Dyadobacter</taxon>
    </lineage>
</organism>
<dbReference type="EC" id="1.14.16.1" evidence="4"/>
<dbReference type="InterPro" id="IPR005960">
    <property type="entry name" value="Phe-4-hydroxylase_mono"/>
</dbReference>
<keyword evidence="8" id="KW-0503">Monooxygenase</keyword>
<gene>
    <name evidence="13" type="ordered locus">Dfer_2108</name>
</gene>
<evidence type="ECO:0000256" key="9">
    <source>
        <dbReference type="ARBA" id="ARBA00023232"/>
    </source>
</evidence>
<protein>
    <recommendedName>
        <fullName evidence="4">phenylalanine 4-monooxygenase</fullName>
        <ecNumber evidence="4">1.14.16.1</ecNumber>
    </recommendedName>
    <alternativeName>
        <fullName evidence="10">Phe-4-monooxygenase</fullName>
    </alternativeName>
</protein>
<dbReference type="InterPro" id="IPR019774">
    <property type="entry name" value="Aromatic-AA_hydroxylase_C"/>
</dbReference>
<dbReference type="HOGENOM" id="CLU_023198_1_0_10"/>
<dbReference type="OrthoDB" id="9780502at2"/>
<evidence type="ECO:0000256" key="1">
    <source>
        <dbReference type="ARBA" id="ARBA00001954"/>
    </source>
</evidence>
<dbReference type="InterPro" id="IPR001273">
    <property type="entry name" value="ArAA_hydroxylase"/>
</dbReference>
<comment type="pathway">
    <text evidence="2">Amino-acid degradation; L-phenylalanine degradation; acetoacetate and fumarate from L-phenylalanine: step 1/6.</text>
</comment>
<evidence type="ECO:0000313" key="13">
    <source>
        <dbReference type="EMBL" id="ACT93331.1"/>
    </source>
</evidence>
<dbReference type="Gene3D" id="1.10.800.10">
    <property type="entry name" value="Aromatic amino acid hydroxylase"/>
    <property type="match status" value="1"/>
</dbReference>
<dbReference type="PRINTS" id="PR00372">
    <property type="entry name" value="FYWHYDRXLASE"/>
</dbReference>
<dbReference type="RefSeq" id="WP_015811583.1">
    <property type="nucleotide sequence ID" value="NC_013037.1"/>
</dbReference>
<proteinExistence type="inferred from homology"/>
<dbReference type="Proteomes" id="UP000002011">
    <property type="component" value="Chromosome"/>
</dbReference>
<dbReference type="NCBIfam" id="NF008877">
    <property type="entry name" value="PRK11913.1-2"/>
    <property type="match status" value="1"/>
</dbReference>
<dbReference type="eggNOG" id="COG3186">
    <property type="taxonomic scope" value="Bacteria"/>
</dbReference>
<dbReference type="AlphaFoldDB" id="C6VXI8"/>
<evidence type="ECO:0000256" key="7">
    <source>
        <dbReference type="ARBA" id="ARBA00023004"/>
    </source>
</evidence>
<evidence type="ECO:0000256" key="10">
    <source>
        <dbReference type="ARBA" id="ARBA00029922"/>
    </source>
</evidence>
<evidence type="ECO:0000256" key="2">
    <source>
        <dbReference type="ARBA" id="ARBA00005088"/>
    </source>
</evidence>
<evidence type="ECO:0000256" key="8">
    <source>
        <dbReference type="ARBA" id="ARBA00023033"/>
    </source>
</evidence>
<keyword evidence="5 11" id="KW-0479">Metal-binding</keyword>
<dbReference type="PANTHER" id="PTHR11473">
    <property type="entry name" value="AROMATIC AMINO ACID HYDROXYLASE"/>
    <property type="match status" value="1"/>
</dbReference>
<evidence type="ECO:0000259" key="12">
    <source>
        <dbReference type="PROSITE" id="PS51410"/>
    </source>
</evidence>
<feature type="binding site" evidence="11">
    <location>
        <position position="116"/>
    </location>
    <ligand>
        <name>Fe cation</name>
        <dbReference type="ChEBI" id="CHEBI:24875"/>
    </ligand>
</feature>
<reference evidence="13 14" key="1">
    <citation type="journal article" date="2009" name="Stand. Genomic Sci.">
        <title>Complete genome sequence of Dyadobacter fermentans type strain (NS114).</title>
        <authorList>
            <person name="Lang E."/>
            <person name="Lapidus A."/>
            <person name="Chertkov O."/>
            <person name="Brettin T."/>
            <person name="Detter J.C."/>
            <person name="Han C."/>
            <person name="Copeland A."/>
            <person name="Glavina Del Rio T."/>
            <person name="Nolan M."/>
            <person name="Chen F."/>
            <person name="Lucas S."/>
            <person name="Tice H."/>
            <person name="Cheng J.F."/>
            <person name="Land M."/>
            <person name="Hauser L."/>
            <person name="Chang Y.J."/>
            <person name="Jeffries C.D."/>
            <person name="Kopitz M."/>
            <person name="Bruce D."/>
            <person name="Goodwin L."/>
            <person name="Pitluck S."/>
            <person name="Ovchinnikova G."/>
            <person name="Pati A."/>
            <person name="Ivanova N."/>
            <person name="Mavrommatis K."/>
            <person name="Chen A."/>
            <person name="Palaniappan K."/>
            <person name="Chain P."/>
            <person name="Bristow J."/>
            <person name="Eisen J.A."/>
            <person name="Markowitz V."/>
            <person name="Hugenholtz P."/>
            <person name="Goker M."/>
            <person name="Rohde M."/>
            <person name="Kyrpides N.C."/>
            <person name="Klenk H.P."/>
        </authorList>
    </citation>
    <scope>NUCLEOTIDE SEQUENCE [LARGE SCALE GENOMIC DNA]</scope>
    <source>
        <strain evidence="14">ATCC 700827 / DSM 18053 / CIP 107007 / KCTC 52180 / NS114</strain>
    </source>
</reference>
<evidence type="ECO:0000256" key="6">
    <source>
        <dbReference type="ARBA" id="ARBA00023002"/>
    </source>
</evidence>
<dbReference type="InterPro" id="IPR036329">
    <property type="entry name" value="Aro-AA_hydroxylase_C_sf"/>
</dbReference>
<evidence type="ECO:0000313" key="14">
    <source>
        <dbReference type="Proteomes" id="UP000002011"/>
    </source>
</evidence>
<comment type="similarity">
    <text evidence="3">Belongs to the biopterin-dependent aromatic amino acid hydroxylase family.</text>
</comment>
<dbReference type="EMBL" id="CP001619">
    <property type="protein sequence ID" value="ACT93331.1"/>
    <property type="molecule type" value="Genomic_DNA"/>
</dbReference>
<keyword evidence="9" id="KW-0585">Phenylalanine catabolism</keyword>
<dbReference type="GO" id="GO:0006559">
    <property type="term" value="P:L-phenylalanine catabolic process"/>
    <property type="evidence" value="ECO:0007669"/>
    <property type="project" value="UniProtKB-KW"/>
</dbReference>
<accession>C6VXI8</accession>
<dbReference type="STRING" id="471854.Dfer_2108"/>
<name>C6VXI8_DYAFD</name>
<dbReference type="KEGG" id="dfe:Dfer_2108"/>
<evidence type="ECO:0000256" key="11">
    <source>
        <dbReference type="PIRSR" id="PIRSR601273-2"/>
    </source>
</evidence>
<feature type="binding site" evidence="11">
    <location>
        <position position="158"/>
    </location>
    <ligand>
        <name>Fe cation</name>
        <dbReference type="ChEBI" id="CHEBI:24875"/>
    </ligand>
</feature>
<feature type="binding site" evidence="11">
    <location>
        <position position="111"/>
    </location>
    <ligand>
        <name>Fe cation</name>
        <dbReference type="ChEBI" id="CHEBI:24875"/>
    </ligand>
</feature>
<dbReference type="GO" id="GO:0004505">
    <property type="term" value="F:phenylalanine 4-monooxygenase activity"/>
    <property type="evidence" value="ECO:0007669"/>
    <property type="project" value="UniProtKB-EC"/>
</dbReference>
<feature type="domain" description="Biopterin-dependent aromatic amino acid hydroxylase family profile" evidence="12">
    <location>
        <begin position="1"/>
        <end position="244"/>
    </location>
</feature>
<dbReference type="Pfam" id="PF00351">
    <property type="entry name" value="Biopterin_H"/>
    <property type="match status" value="1"/>
</dbReference>
<keyword evidence="6" id="KW-0560">Oxidoreductase</keyword>
<dbReference type="PROSITE" id="PS51410">
    <property type="entry name" value="BH4_AAA_HYDROXYL_2"/>
    <property type="match status" value="1"/>
</dbReference>
<sequence>MNQDYERYTDADHRMWQQLFERQMQQLPRIASQAYLDGIAKVGFVPDHIPHFERETNPALRALTGWEVYVVPGLIPHREFYTHLYNCQFPASSWLRKPEQIDYLEEPDMFHDTFGHVPLLSNEAFCAFMAHLSEVALKHIDQEEILQRISRLYWYTVEFGLIREKGALKIYGGGIISSSGESRYCLCDDVPKIDFDLALVLDTPYHIDRFQDHYFVISSYEQLYESVTGIEPLLEAHLSTGINH</sequence>
<keyword evidence="14" id="KW-1185">Reference proteome</keyword>